<dbReference type="NCBIfam" id="NF047530">
    <property type="entry name" value="SrpBC"/>
    <property type="match status" value="1"/>
</dbReference>
<name>A0A0E2BCR6_9LEPT</name>
<reference evidence="2" key="1">
    <citation type="submission" date="2012-10" db="EMBL/GenBank/DDBJ databases">
        <authorList>
            <person name="Harkins D.M."/>
            <person name="Durkin A.S."/>
            <person name="Brinkac L.M."/>
            <person name="Haft D.H."/>
            <person name="Selengut J.D."/>
            <person name="Sanka R."/>
            <person name="DePew J."/>
            <person name="Purushe J."/>
            <person name="Matthias M.A."/>
            <person name="Vinetz J.M."/>
            <person name="Sutton G.G."/>
            <person name="Nierman W.C."/>
            <person name="Fouts D.E."/>
        </authorList>
    </citation>
    <scope>NUCLEOTIDE SEQUENCE [LARGE SCALE GENOMIC DNA]</scope>
    <source>
        <strain evidence="2">MOR084</strain>
    </source>
</reference>
<gene>
    <name evidence="2" type="ORF">LEP1GSC179_2957</name>
</gene>
<comment type="caution">
    <text evidence="2">The sequence shown here is derived from an EMBL/GenBank/DDBJ whole genome shotgun (WGS) entry which is preliminary data.</text>
</comment>
<organism evidence="2 3">
    <name type="scientific">Leptospira santarosai str. MOR084</name>
    <dbReference type="NCBI Taxonomy" id="1049984"/>
    <lineage>
        <taxon>Bacteria</taxon>
        <taxon>Pseudomonadati</taxon>
        <taxon>Spirochaetota</taxon>
        <taxon>Spirochaetia</taxon>
        <taxon>Leptospirales</taxon>
        <taxon>Leptospiraceae</taxon>
        <taxon>Leptospira</taxon>
    </lineage>
</organism>
<protein>
    <recommendedName>
        <fullName evidence="4">Lipoprotein</fullName>
    </recommendedName>
</protein>
<evidence type="ECO:0008006" key="4">
    <source>
        <dbReference type="Google" id="ProtNLM"/>
    </source>
</evidence>
<sequence length="239" mass="25717">MVHKKIGLVLLLALLFSNCNQKKDGNSQNDSLLLLAAIQPKSQGVSGLYAALSILRTSNNPGQQGAYSKGNVSPFATLNQSKDCANGGKMTMSGDATETYTATGASLEYKGTKLTFETCKQTAPMVEGGGTSLLTIEGDLNMDGNVSMTLDPTSTATLLKATANTTQRVYSDTYKVNGYLYPKYDVTFTSNNSKLTIENANDIDKASVTIEETVRMTGTVGEEKIESSHTYKTQYKLRQ</sequence>
<proteinExistence type="predicted"/>
<dbReference type="RefSeq" id="WP_004477277.1">
    <property type="nucleotide sequence ID" value="NZ_AHON02000063.1"/>
</dbReference>
<evidence type="ECO:0000256" key="1">
    <source>
        <dbReference type="SAM" id="SignalP"/>
    </source>
</evidence>
<feature type="signal peptide" evidence="1">
    <location>
        <begin position="1"/>
        <end position="22"/>
    </location>
</feature>
<accession>A0A0E2BCR6</accession>
<dbReference type="AlphaFoldDB" id="A0A0E2BCR6"/>
<evidence type="ECO:0000313" key="2">
    <source>
        <dbReference type="EMBL" id="EKO32710.1"/>
    </source>
</evidence>
<dbReference type="Proteomes" id="UP000006329">
    <property type="component" value="Unassembled WGS sequence"/>
</dbReference>
<evidence type="ECO:0000313" key="3">
    <source>
        <dbReference type="Proteomes" id="UP000006329"/>
    </source>
</evidence>
<feature type="chain" id="PRO_5002392686" description="Lipoprotein" evidence="1">
    <location>
        <begin position="23"/>
        <end position="239"/>
    </location>
</feature>
<keyword evidence="3" id="KW-1185">Reference proteome</keyword>
<dbReference type="EMBL" id="AHON02000063">
    <property type="protein sequence ID" value="EKO32710.1"/>
    <property type="molecule type" value="Genomic_DNA"/>
</dbReference>
<keyword evidence="1" id="KW-0732">Signal</keyword>